<evidence type="ECO:0000256" key="5">
    <source>
        <dbReference type="ARBA" id="ARBA00023529"/>
    </source>
</evidence>
<evidence type="ECO:0000313" key="12">
    <source>
        <dbReference type="Proteomes" id="UP000198406"/>
    </source>
</evidence>
<evidence type="ECO:0000256" key="2">
    <source>
        <dbReference type="ARBA" id="ARBA00022670"/>
    </source>
</evidence>
<sequence length="378" mass="40951">MKVWFFFTLWGALSILIQANENVIPDQYIVVLDDHFDTIVTRIRLFLANEKRPKLLREYRRGIVVSGLSGEVAERWARDPAVLSIFPDMKFFAASTTQINPPSWGLDRIDQPSRRLDSSYTYEWTGRGVQVYVLDSGIQASHVDFHDRVICGLSTIPEGDSCVDGFGHGTHVAGIVGGTQYGVAKEVDLVSVQVLNENGEGSLSGMLLALDYVMDQKAAFPDTPMVINFSLSGSHHPLLDEAIEQAVQANITVVAAAGNHNQPACQYSPGSAASAITVGATNEYDYRLSFSNYGACVDLLAPGVDIVSADSRSDTGERTETGTSQAAPHVAGVAALYLQTHPKWTPATVREAILEKAVDRLQGVRAGNSTTLILQTPL</sequence>
<dbReference type="InterPro" id="IPR023828">
    <property type="entry name" value="Peptidase_S8_Ser-AS"/>
</dbReference>
<dbReference type="Proteomes" id="UP000198406">
    <property type="component" value="Unassembled WGS sequence"/>
</dbReference>
<dbReference type="InterPro" id="IPR023827">
    <property type="entry name" value="Peptidase_S8_Asp-AS"/>
</dbReference>
<feature type="active site" description="Charge relay system" evidence="7">
    <location>
        <position position="135"/>
    </location>
</feature>
<keyword evidence="4 7" id="KW-0720">Serine protease</keyword>
<comment type="similarity">
    <text evidence="1 7 8">Belongs to the peptidase S8 family.</text>
</comment>
<dbReference type="SUPFAM" id="SSF52743">
    <property type="entry name" value="Subtilisin-like"/>
    <property type="match status" value="1"/>
</dbReference>
<dbReference type="InterPro" id="IPR050131">
    <property type="entry name" value="Peptidase_S8_subtilisin-like"/>
</dbReference>
<evidence type="ECO:0000256" key="8">
    <source>
        <dbReference type="RuleBase" id="RU003355"/>
    </source>
</evidence>
<gene>
    <name evidence="11" type="ORF">FisN_26Hh086</name>
</gene>
<dbReference type="InterPro" id="IPR034193">
    <property type="entry name" value="PCSK9_ProteinaseK-like"/>
</dbReference>
<feature type="active site" description="Charge relay system" evidence="7">
    <location>
        <position position="324"/>
    </location>
</feature>
<dbReference type="PROSITE" id="PS00137">
    <property type="entry name" value="SUBTILASE_HIS"/>
    <property type="match status" value="1"/>
</dbReference>
<name>A0A1Z5JXN6_FISSO</name>
<dbReference type="PRINTS" id="PR00723">
    <property type="entry name" value="SUBTILISIN"/>
</dbReference>
<dbReference type="GO" id="GO:0006508">
    <property type="term" value="P:proteolysis"/>
    <property type="evidence" value="ECO:0007669"/>
    <property type="project" value="UniProtKB-KW"/>
</dbReference>
<dbReference type="EC" id="3.4.21.62" evidence="6"/>
<feature type="chain" id="PRO_5012916031" description="subtilisin" evidence="9">
    <location>
        <begin position="20"/>
        <end position="378"/>
    </location>
</feature>
<dbReference type="InterPro" id="IPR015500">
    <property type="entry name" value="Peptidase_S8_subtilisin-rel"/>
</dbReference>
<dbReference type="PROSITE" id="PS00138">
    <property type="entry name" value="SUBTILASE_SER"/>
    <property type="match status" value="1"/>
</dbReference>
<dbReference type="InterPro" id="IPR022398">
    <property type="entry name" value="Peptidase_S8_His-AS"/>
</dbReference>
<dbReference type="CDD" id="cd04077">
    <property type="entry name" value="Peptidases_S8_PCSK9_ProteinaseK_like"/>
    <property type="match status" value="1"/>
</dbReference>
<accession>A0A1Z5JXN6</accession>
<evidence type="ECO:0000256" key="1">
    <source>
        <dbReference type="ARBA" id="ARBA00011073"/>
    </source>
</evidence>
<keyword evidence="3 7" id="KW-0378">Hydrolase</keyword>
<feature type="signal peptide" evidence="9">
    <location>
        <begin position="1"/>
        <end position="19"/>
    </location>
</feature>
<dbReference type="InterPro" id="IPR036852">
    <property type="entry name" value="Peptidase_S8/S53_dom_sf"/>
</dbReference>
<dbReference type="PROSITE" id="PS00136">
    <property type="entry name" value="SUBTILASE_ASP"/>
    <property type="match status" value="1"/>
</dbReference>
<keyword evidence="12" id="KW-1185">Reference proteome</keyword>
<dbReference type="EMBL" id="BDSP01000132">
    <property type="protein sequence ID" value="GAX18787.1"/>
    <property type="molecule type" value="Genomic_DNA"/>
</dbReference>
<organism evidence="11 12">
    <name type="scientific">Fistulifera solaris</name>
    <name type="common">Oleaginous diatom</name>
    <dbReference type="NCBI Taxonomy" id="1519565"/>
    <lineage>
        <taxon>Eukaryota</taxon>
        <taxon>Sar</taxon>
        <taxon>Stramenopiles</taxon>
        <taxon>Ochrophyta</taxon>
        <taxon>Bacillariophyta</taxon>
        <taxon>Bacillariophyceae</taxon>
        <taxon>Bacillariophycidae</taxon>
        <taxon>Naviculales</taxon>
        <taxon>Naviculaceae</taxon>
        <taxon>Fistulifera</taxon>
    </lineage>
</organism>
<dbReference type="Pfam" id="PF00082">
    <property type="entry name" value="Peptidase_S8"/>
    <property type="match status" value="1"/>
</dbReference>
<evidence type="ECO:0000313" key="11">
    <source>
        <dbReference type="EMBL" id="GAX18787.1"/>
    </source>
</evidence>
<evidence type="ECO:0000256" key="7">
    <source>
        <dbReference type="PROSITE-ProRule" id="PRU01240"/>
    </source>
</evidence>
<keyword evidence="2 7" id="KW-0645">Protease</keyword>
<dbReference type="InParanoid" id="A0A1Z5JXN6"/>
<evidence type="ECO:0000256" key="4">
    <source>
        <dbReference type="ARBA" id="ARBA00022825"/>
    </source>
</evidence>
<comment type="caution">
    <text evidence="11">The sequence shown here is derived from an EMBL/GenBank/DDBJ whole genome shotgun (WGS) entry which is preliminary data.</text>
</comment>
<dbReference type="OrthoDB" id="47834at2759"/>
<reference evidence="11 12" key="1">
    <citation type="journal article" date="2015" name="Plant Cell">
        <title>Oil accumulation by the oleaginous diatom Fistulifera solaris as revealed by the genome and transcriptome.</title>
        <authorList>
            <person name="Tanaka T."/>
            <person name="Maeda Y."/>
            <person name="Veluchamy A."/>
            <person name="Tanaka M."/>
            <person name="Abida H."/>
            <person name="Marechal E."/>
            <person name="Bowler C."/>
            <person name="Muto M."/>
            <person name="Sunaga Y."/>
            <person name="Tanaka M."/>
            <person name="Yoshino T."/>
            <person name="Taniguchi T."/>
            <person name="Fukuda Y."/>
            <person name="Nemoto M."/>
            <person name="Matsumoto M."/>
            <person name="Wong P.S."/>
            <person name="Aburatani S."/>
            <person name="Fujibuchi W."/>
        </authorList>
    </citation>
    <scope>NUCLEOTIDE SEQUENCE [LARGE SCALE GENOMIC DNA]</scope>
    <source>
        <strain evidence="11 12">JPCC DA0580</strain>
    </source>
</reference>
<feature type="domain" description="Peptidase S8/S53" evidence="10">
    <location>
        <begin position="126"/>
        <end position="360"/>
    </location>
</feature>
<evidence type="ECO:0000256" key="3">
    <source>
        <dbReference type="ARBA" id="ARBA00022801"/>
    </source>
</evidence>
<dbReference type="InterPro" id="IPR000209">
    <property type="entry name" value="Peptidase_S8/S53_dom"/>
</dbReference>
<feature type="active site" description="Charge relay system" evidence="7">
    <location>
        <position position="168"/>
    </location>
</feature>
<keyword evidence="9" id="KW-0732">Signal</keyword>
<dbReference type="FunFam" id="3.40.50.200:FF:000014">
    <property type="entry name" value="Proteinase K"/>
    <property type="match status" value="1"/>
</dbReference>
<evidence type="ECO:0000256" key="9">
    <source>
        <dbReference type="SAM" id="SignalP"/>
    </source>
</evidence>
<dbReference type="PANTHER" id="PTHR43806">
    <property type="entry name" value="PEPTIDASE S8"/>
    <property type="match status" value="1"/>
</dbReference>
<evidence type="ECO:0000259" key="10">
    <source>
        <dbReference type="Pfam" id="PF00082"/>
    </source>
</evidence>
<dbReference type="Gene3D" id="3.40.50.200">
    <property type="entry name" value="Peptidase S8/S53 domain"/>
    <property type="match status" value="1"/>
</dbReference>
<dbReference type="GO" id="GO:0005615">
    <property type="term" value="C:extracellular space"/>
    <property type="evidence" value="ECO:0007669"/>
    <property type="project" value="TreeGrafter"/>
</dbReference>
<dbReference type="PROSITE" id="PS51892">
    <property type="entry name" value="SUBTILASE"/>
    <property type="match status" value="1"/>
</dbReference>
<dbReference type="AlphaFoldDB" id="A0A1Z5JXN6"/>
<dbReference type="PANTHER" id="PTHR43806:SF11">
    <property type="entry name" value="CEREVISIN-RELATED"/>
    <property type="match status" value="1"/>
</dbReference>
<evidence type="ECO:0000256" key="6">
    <source>
        <dbReference type="ARBA" id="ARBA00023619"/>
    </source>
</evidence>
<comment type="catalytic activity">
    <reaction evidence="5">
        <text>Hydrolysis of proteins with broad specificity for peptide bonds, and a preference for a large uncharged residue in P1. Hydrolyzes peptide amides.</text>
        <dbReference type="EC" id="3.4.21.62"/>
    </reaction>
</comment>
<dbReference type="GO" id="GO:0004252">
    <property type="term" value="F:serine-type endopeptidase activity"/>
    <property type="evidence" value="ECO:0007669"/>
    <property type="project" value="UniProtKB-UniRule"/>
</dbReference>
<protein>
    <recommendedName>
        <fullName evidence="6">subtilisin</fullName>
        <ecNumber evidence="6">3.4.21.62</ecNumber>
    </recommendedName>
</protein>
<proteinExistence type="inferred from homology"/>